<dbReference type="OrthoDB" id="9806701at2"/>
<dbReference type="Gene3D" id="2.60.40.1180">
    <property type="entry name" value="Golgi alpha-mannosidase II"/>
    <property type="match status" value="1"/>
</dbReference>
<evidence type="ECO:0000256" key="1">
    <source>
        <dbReference type="ARBA" id="ARBA00005382"/>
    </source>
</evidence>
<dbReference type="PROSITE" id="PS51257">
    <property type="entry name" value="PROKAR_LIPOPROTEIN"/>
    <property type="match status" value="1"/>
</dbReference>
<dbReference type="PANTHER" id="PTHR11069">
    <property type="entry name" value="GLUCOSYLCERAMIDASE"/>
    <property type="match status" value="1"/>
</dbReference>
<sequence>MIFKNRHTLKFYITLAVIIALQACNKDETPTYAPPEVADVNVDFYLTTPDEANLLTPTTTGIFPLGTNSNFTINVSESTVYQEMDGFGYALTGGSAMLMNNMSSSSRSALIQELFGSGENSIGISYLRISIGASDLDATTFSYNDLPSGQTDVNLDNFSLNPDMANLIPVLNEILAINPSIKILATPWSAPTWMKTNNATIGGELLPQYYDTYADYFVKYIEAMAAQGITIEAITIQNEPENPYNNPSMVMSAEQQKTFVRDHLGPKFQTENVATKIILFDHNLDHPEYPISIMNDAAAKSYVDGSAFHLYAGQISNMSLVHNAHPDKNVYFTEQWIQAPGDYYADLRWHVRELMVGAPRNWSKNVIQWNLAADSNNNPHTDGGCTECLGAITIDGNSVQRNPGYYIIGHASKFVPAGAVRIESNTSSEFPNVAYKTPDDKIVVIVLNNSDVQSALNINAGEEPITVTMPAGAVATFVW</sequence>
<dbReference type="AlphaFoldDB" id="A0A3D9H6Z0"/>
<dbReference type="PANTHER" id="PTHR11069:SF23">
    <property type="entry name" value="LYSOSOMAL ACID GLUCOSYLCERAMIDASE"/>
    <property type="match status" value="1"/>
</dbReference>
<organism evidence="7 8">
    <name type="scientific">Winogradskyella eximia</name>
    <dbReference type="NCBI Taxonomy" id="262006"/>
    <lineage>
        <taxon>Bacteria</taxon>
        <taxon>Pseudomonadati</taxon>
        <taxon>Bacteroidota</taxon>
        <taxon>Flavobacteriia</taxon>
        <taxon>Flavobacteriales</taxon>
        <taxon>Flavobacteriaceae</taxon>
        <taxon>Winogradskyella</taxon>
    </lineage>
</organism>
<dbReference type="GO" id="GO:0006680">
    <property type="term" value="P:glucosylceramide catabolic process"/>
    <property type="evidence" value="ECO:0007669"/>
    <property type="project" value="TreeGrafter"/>
</dbReference>
<dbReference type="GO" id="GO:0004348">
    <property type="term" value="F:glucosylceramidase activity"/>
    <property type="evidence" value="ECO:0007669"/>
    <property type="project" value="InterPro"/>
</dbReference>
<dbReference type="InterPro" id="IPR013780">
    <property type="entry name" value="Glyco_hydro_b"/>
</dbReference>
<evidence type="ECO:0000259" key="6">
    <source>
        <dbReference type="Pfam" id="PF17189"/>
    </source>
</evidence>
<dbReference type="InterPro" id="IPR001139">
    <property type="entry name" value="Glyco_hydro_30"/>
</dbReference>
<keyword evidence="3 4" id="KW-0378">Hydrolase</keyword>
<evidence type="ECO:0000256" key="3">
    <source>
        <dbReference type="ARBA" id="ARBA00022801"/>
    </source>
</evidence>
<protein>
    <submittedName>
        <fullName evidence="7">Glucosylceramidase</fullName>
    </submittedName>
</protein>
<dbReference type="EMBL" id="QRDV01000002">
    <property type="protein sequence ID" value="RED45254.1"/>
    <property type="molecule type" value="Genomic_DNA"/>
</dbReference>
<name>A0A3D9H6Z0_9FLAO</name>
<gene>
    <name evidence="7" type="ORF">DFQ10_102122</name>
</gene>
<evidence type="ECO:0000313" key="8">
    <source>
        <dbReference type="Proteomes" id="UP000256980"/>
    </source>
</evidence>
<dbReference type="PRINTS" id="PR00843">
    <property type="entry name" value="GLHYDRLASE30"/>
</dbReference>
<evidence type="ECO:0000256" key="4">
    <source>
        <dbReference type="RuleBase" id="RU361188"/>
    </source>
</evidence>
<keyword evidence="4" id="KW-0326">Glycosidase</keyword>
<comment type="caution">
    <text evidence="7">The sequence shown here is derived from an EMBL/GenBank/DDBJ whole genome shotgun (WGS) entry which is preliminary data.</text>
</comment>
<feature type="domain" description="Glycosyl hydrolase family 30 TIM-barrel" evidence="5">
    <location>
        <begin position="85"/>
        <end position="415"/>
    </location>
</feature>
<evidence type="ECO:0000313" key="7">
    <source>
        <dbReference type="EMBL" id="RED45254.1"/>
    </source>
</evidence>
<evidence type="ECO:0000259" key="5">
    <source>
        <dbReference type="Pfam" id="PF02055"/>
    </source>
</evidence>
<dbReference type="Gene3D" id="3.20.20.80">
    <property type="entry name" value="Glycosidases"/>
    <property type="match status" value="1"/>
</dbReference>
<dbReference type="Pfam" id="PF02055">
    <property type="entry name" value="Glyco_hydro_30"/>
    <property type="match status" value="1"/>
</dbReference>
<dbReference type="InterPro" id="IPR033453">
    <property type="entry name" value="Glyco_hydro_30_TIM-barrel"/>
</dbReference>
<dbReference type="GO" id="GO:0016020">
    <property type="term" value="C:membrane"/>
    <property type="evidence" value="ECO:0007669"/>
    <property type="project" value="GOC"/>
</dbReference>
<comment type="similarity">
    <text evidence="1 4">Belongs to the glycosyl hydrolase 30 family.</text>
</comment>
<reference evidence="7 8" key="1">
    <citation type="submission" date="2018-07" db="EMBL/GenBank/DDBJ databases">
        <title>Genomic Encyclopedia of Type Strains, Phase III (KMG-III): the genomes of soil and plant-associated and newly described type strains.</title>
        <authorList>
            <person name="Whitman W."/>
        </authorList>
    </citation>
    <scope>NUCLEOTIDE SEQUENCE [LARGE SCALE GENOMIC DNA]</scope>
    <source>
        <strain evidence="7 8">CECT 7946</strain>
    </source>
</reference>
<accession>A0A3D9H6Z0</accession>
<keyword evidence="8" id="KW-1185">Reference proteome</keyword>
<dbReference type="Proteomes" id="UP000256980">
    <property type="component" value="Unassembled WGS sequence"/>
</dbReference>
<proteinExistence type="inferred from homology"/>
<dbReference type="InterPro" id="IPR033452">
    <property type="entry name" value="GH30_C"/>
</dbReference>
<evidence type="ECO:0000256" key="2">
    <source>
        <dbReference type="ARBA" id="ARBA00022729"/>
    </source>
</evidence>
<dbReference type="SUPFAM" id="SSF51445">
    <property type="entry name" value="(Trans)glycosidases"/>
    <property type="match status" value="1"/>
</dbReference>
<feature type="domain" description="Glycosyl hydrolase family 30 beta sandwich" evidence="6">
    <location>
        <begin position="418"/>
        <end position="477"/>
    </location>
</feature>
<keyword evidence="2" id="KW-0732">Signal</keyword>
<dbReference type="InterPro" id="IPR017853">
    <property type="entry name" value="GH"/>
</dbReference>
<dbReference type="Pfam" id="PF17189">
    <property type="entry name" value="Glyco_hydro_30C"/>
    <property type="match status" value="1"/>
</dbReference>